<protein>
    <submittedName>
        <fullName evidence="2">Rhodanese-like domain-containing protein</fullName>
    </submittedName>
</protein>
<dbReference type="AlphaFoldDB" id="A0A7G9R0H4"/>
<reference evidence="2 3" key="1">
    <citation type="submission" date="2020-08" db="EMBL/GenBank/DDBJ databases">
        <title>Genome sequence of Phycicoccus endophyticus JCM 31784T.</title>
        <authorList>
            <person name="Hyun D.-W."/>
            <person name="Bae J.-W."/>
        </authorList>
    </citation>
    <scope>NUCLEOTIDE SEQUENCE [LARGE SCALE GENOMIC DNA]</scope>
    <source>
        <strain evidence="2 3">JCM 31784</strain>
    </source>
</reference>
<evidence type="ECO:0000259" key="1">
    <source>
        <dbReference type="PROSITE" id="PS50206"/>
    </source>
</evidence>
<dbReference type="SMART" id="SM00450">
    <property type="entry name" value="RHOD"/>
    <property type="match status" value="1"/>
</dbReference>
<dbReference type="PANTHER" id="PTHR43031">
    <property type="entry name" value="FAD-DEPENDENT OXIDOREDUCTASE"/>
    <property type="match status" value="1"/>
</dbReference>
<dbReference type="InterPro" id="IPR036873">
    <property type="entry name" value="Rhodanese-like_dom_sf"/>
</dbReference>
<proteinExistence type="predicted"/>
<dbReference type="KEGG" id="pei:H9L10_12790"/>
<gene>
    <name evidence="2" type="ORF">H9L10_12790</name>
</gene>
<dbReference type="RefSeq" id="WP_166100979.1">
    <property type="nucleotide sequence ID" value="NZ_BMMY01000006.1"/>
</dbReference>
<accession>A0A7G9R0H4</accession>
<dbReference type="PANTHER" id="PTHR43031:SF1">
    <property type="entry name" value="PYRIDINE NUCLEOTIDE-DISULPHIDE OXIDOREDUCTASE"/>
    <property type="match status" value="1"/>
</dbReference>
<name>A0A7G9R0H4_9MICO</name>
<dbReference type="PROSITE" id="PS50206">
    <property type="entry name" value="RHODANESE_3"/>
    <property type="match status" value="1"/>
</dbReference>
<dbReference type="SUPFAM" id="SSF52821">
    <property type="entry name" value="Rhodanese/Cell cycle control phosphatase"/>
    <property type="match status" value="1"/>
</dbReference>
<dbReference type="CDD" id="cd00158">
    <property type="entry name" value="RHOD"/>
    <property type="match status" value="1"/>
</dbReference>
<evidence type="ECO:0000313" key="3">
    <source>
        <dbReference type="Proteomes" id="UP000515976"/>
    </source>
</evidence>
<dbReference type="InterPro" id="IPR050229">
    <property type="entry name" value="GlpE_sulfurtransferase"/>
</dbReference>
<dbReference type="EMBL" id="CP060712">
    <property type="protein sequence ID" value="QNN49099.1"/>
    <property type="molecule type" value="Genomic_DNA"/>
</dbReference>
<organism evidence="2 3">
    <name type="scientific">Phycicoccus endophyticus</name>
    <dbReference type="NCBI Taxonomy" id="1690220"/>
    <lineage>
        <taxon>Bacteria</taxon>
        <taxon>Bacillati</taxon>
        <taxon>Actinomycetota</taxon>
        <taxon>Actinomycetes</taxon>
        <taxon>Micrococcales</taxon>
        <taxon>Intrasporangiaceae</taxon>
        <taxon>Phycicoccus</taxon>
    </lineage>
</organism>
<dbReference type="InterPro" id="IPR001763">
    <property type="entry name" value="Rhodanese-like_dom"/>
</dbReference>
<feature type="domain" description="Rhodanese" evidence="1">
    <location>
        <begin position="14"/>
        <end position="101"/>
    </location>
</feature>
<dbReference type="Proteomes" id="UP000515976">
    <property type="component" value="Chromosome"/>
</dbReference>
<evidence type="ECO:0000313" key="2">
    <source>
        <dbReference type="EMBL" id="QNN49099.1"/>
    </source>
</evidence>
<sequence length="106" mass="10956">MTRSIDIATLAARHADGAFVLDVREPAEYVQGHVPGAVLAPLSRVTTVLGSLPKDRPVHVICQSGNRSRAVVDLLTGLGYDAQNVEGGTSAWSAAGRPVVTGPQAA</sequence>
<dbReference type="Pfam" id="PF00581">
    <property type="entry name" value="Rhodanese"/>
    <property type="match status" value="1"/>
</dbReference>
<dbReference type="Gene3D" id="3.40.250.10">
    <property type="entry name" value="Rhodanese-like domain"/>
    <property type="match status" value="1"/>
</dbReference>
<keyword evidence="3" id="KW-1185">Reference proteome</keyword>